<dbReference type="KEGG" id="bcai:K788_0006656"/>
<reference evidence="1 2" key="1">
    <citation type="journal article" date="2014" name="Genome Announc.">
        <title>Draft Genome Sequence of the Haloacid-Degrading Burkholderia caribensis Strain MBA4.</title>
        <authorList>
            <person name="Pan Y."/>
            <person name="Kong K.F."/>
            <person name="Tsang J.S."/>
        </authorList>
    </citation>
    <scope>NUCLEOTIDE SEQUENCE [LARGE SCALE GENOMIC DNA]</scope>
    <source>
        <strain evidence="1 2">MBA4</strain>
    </source>
</reference>
<evidence type="ECO:0000313" key="2">
    <source>
        <dbReference type="Proteomes" id="UP000019146"/>
    </source>
</evidence>
<accession>A0A0P0R8A2</accession>
<protein>
    <submittedName>
        <fullName evidence="1">Uncharacterized protein</fullName>
    </submittedName>
</protein>
<organism evidence="1 2">
    <name type="scientific">Paraburkholderia caribensis MBA4</name>
    <dbReference type="NCBI Taxonomy" id="1323664"/>
    <lineage>
        <taxon>Bacteria</taxon>
        <taxon>Pseudomonadati</taxon>
        <taxon>Pseudomonadota</taxon>
        <taxon>Betaproteobacteria</taxon>
        <taxon>Burkholderiales</taxon>
        <taxon>Burkholderiaceae</taxon>
        <taxon>Paraburkholderia</taxon>
    </lineage>
</organism>
<dbReference type="Proteomes" id="UP000019146">
    <property type="component" value="Chromosome 1"/>
</dbReference>
<dbReference type="AlphaFoldDB" id="A0A0P0R8A2"/>
<evidence type="ECO:0000313" key="1">
    <source>
        <dbReference type="EMBL" id="ALL64590.1"/>
    </source>
</evidence>
<gene>
    <name evidence="1" type="ORF">K788_0006656</name>
</gene>
<sequence>MARATPFGVLDFALASDFCLRASLVGVFGYALASALR</sequence>
<dbReference type="EMBL" id="CP012746">
    <property type="protein sequence ID" value="ALL64590.1"/>
    <property type="molecule type" value="Genomic_DNA"/>
</dbReference>
<proteinExistence type="predicted"/>
<name>A0A0P0R8A2_9BURK</name>